<dbReference type="Proteomes" id="UP000051634">
    <property type="component" value="Unassembled WGS sequence"/>
</dbReference>
<dbReference type="SUPFAM" id="SSF51338">
    <property type="entry name" value="Composite domain of metallo-dependent hydrolases"/>
    <property type="match status" value="1"/>
</dbReference>
<name>A0A0T5YW68_9GAMM</name>
<sequence length="431" mass="45609">MNNSNTISILNGRLIDPAHGIDATQDLHIGNGKVLSLGAPPEGFSADTSIDASDKIVCPGLIDLCANLRQPGAEHKATIASETAAAAAGGITTLCCPPDTLPVIDTQAVAEQIQRLARAAGHCRLLPQGAQTKGLEGSQLSEMAALKRAGCCAVSNAYTPLLNTLVQRRALEYAATFNILTIIRPQDEHLANQGCVHEGKVADRLGLPGIPEAAETVAIARDLALAEHAKARIHFHAISSARGSNMLARACFGKQQVSADVAIHQLFLTEMDVESFDSNVHVIPPLRTSGDRDGLRQALADNLLSAICSDHQPHEPDAKAAPFPATEPGISGLDTLLSLTLKLVEERVLDLPDAIARLTSGPAKILDLPFGQLAVGASADICIFDPQQRWTVRSDQLLSQGKNSPFIGWDLPGRVSHTLLEGRIVYTAEPA</sequence>
<dbReference type="GO" id="GO:0006145">
    <property type="term" value="P:purine nucleobase catabolic process"/>
    <property type="evidence" value="ECO:0007669"/>
    <property type="project" value="TreeGrafter"/>
</dbReference>
<evidence type="ECO:0000313" key="6">
    <source>
        <dbReference type="EMBL" id="KRT59157.1"/>
    </source>
</evidence>
<dbReference type="PATRIC" id="fig|54398.3.peg.1538"/>
<proteinExistence type="predicted"/>
<dbReference type="Pfam" id="PF12890">
    <property type="entry name" value="DHOase"/>
    <property type="match status" value="1"/>
</dbReference>
<dbReference type="OrthoDB" id="5687299at2"/>
<dbReference type="InterPro" id="IPR024403">
    <property type="entry name" value="DHOase_cat"/>
</dbReference>
<dbReference type="InterPro" id="IPR032466">
    <property type="entry name" value="Metal_Hydrolase"/>
</dbReference>
<evidence type="ECO:0000313" key="5">
    <source>
        <dbReference type="EMBL" id="KRT54796.1"/>
    </source>
</evidence>
<dbReference type="InterPro" id="IPR013108">
    <property type="entry name" value="Amidohydro_3"/>
</dbReference>
<feature type="domain" description="Dihydroorotase catalytic" evidence="4">
    <location>
        <begin position="55"/>
        <end position="240"/>
    </location>
</feature>
<keyword evidence="1" id="KW-0862">Zinc</keyword>
<organism evidence="5 8">
    <name type="scientific">endosymbiont of Ridgeia piscesae</name>
    <dbReference type="NCBI Taxonomy" id="54398"/>
    <lineage>
        <taxon>Bacteria</taxon>
        <taxon>Pseudomonadati</taxon>
        <taxon>Pseudomonadota</taxon>
        <taxon>Gammaproteobacteria</taxon>
        <taxon>sulfur-oxidizing symbionts</taxon>
    </lineage>
</organism>
<reference evidence="7 8" key="1">
    <citation type="submission" date="2015-11" db="EMBL/GenBank/DDBJ databases">
        <title>The genome of Candidatus Endoriftia persephone in Ridgeia piscesae and population structure of the North Eastern Pacific vestimentiferan symbionts.</title>
        <authorList>
            <person name="Perez M."/>
            <person name="Juniper K.S."/>
        </authorList>
    </citation>
    <scope>NUCLEOTIDE SEQUENCE [LARGE SCALE GENOMIC DNA]</scope>
    <source>
        <strain evidence="6">Ind10</strain>
        <strain evidence="5">Ind11</strain>
    </source>
</reference>
<dbReference type="SUPFAM" id="SSF51556">
    <property type="entry name" value="Metallo-dependent hydrolases"/>
    <property type="match status" value="1"/>
</dbReference>
<dbReference type="EMBL" id="LDXT01000087">
    <property type="protein sequence ID" value="KRT54796.1"/>
    <property type="molecule type" value="Genomic_DNA"/>
</dbReference>
<dbReference type="GO" id="GO:0004151">
    <property type="term" value="F:dihydroorotase activity"/>
    <property type="evidence" value="ECO:0007669"/>
    <property type="project" value="InterPro"/>
</dbReference>
<accession>A0A0T5YW68</accession>
<evidence type="ECO:0000313" key="8">
    <source>
        <dbReference type="Proteomes" id="UP000051634"/>
    </source>
</evidence>
<dbReference type="NCBIfam" id="NF005791">
    <property type="entry name" value="PRK07627.1"/>
    <property type="match status" value="1"/>
</dbReference>
<gene>
    <name evidence="5" type="ORF">Ga0074115_1108</name>
    <name evidence="6" type="ORF">Ga0076813_14978</name>
</gene>
<dbReference type="Pfam" id="PF07969">
    <property type="entry name" value="Amidohydro_3"/>
    <property type="match status" value="1"/>
</dbReference>
<evidence type="ECO:0000259" key="4">
    <source>
        <dbReference type="Pfam" id="PF12890"/>
    </source>
</evidence>
<dbReference type="GO" id="GO:0006221">
    <property type="term" value="P:pyrimidine nucleotide biosynthetic process"/>
    <property type="evidence" value="ECO:0007669"/>
    <property type="project" value="UniProtKB-KW"/>
</dbReference>
<protein>
    <submittedName>
        <fullName evidence="5">Dihydroorotase</fullName>
    </submittedName>
</protein>
<evidence type="ECO:0000259" key="3">
    <source>
        <dbReference type="Pfam" id="PF07969"/>
    </source>
</evidence>
<dbReference type="STRING" id="54398.Ga0074115_1108"/>
<dbReference type="GO" id="GO:0005737">
    <property type="term" value="C:cytoplasm"/>
    <property type="evidence" value="ECO:0007669"/>
    <property type="project" value="TreeGrafter"/>
</dbReference>
<dbReference type="PANTHER" id="PTHR43668:SF2">
    <property type="entry name" value="ALLANTOINASE"/>
    <property type="match status" value="1"/>
</dbReference>
<feature type="domain" description="Amidohydrolase 3" evidence="3">
    <location>
        <begin position="345"/>
        <end position="426"/>
    </location>
</feature>
<dbReference type="InterPro" id="IPR011059">
    <property type="entry name" value="Metal-dep_hydrolase_composite"/>
</dbReference>
<dbReference type="GO" id="GO:0004038">
    <property type="term" value="F:allantoinase activity"/>
    <property type="evidence" value="ECO:0007669"/>
    <property type="project" value="TreeGrafter"/>
</dbReference>
<dbReference type="InterPro" id="IPR050138">
    <property type="entry name" value="DHOase/Allantoinase_Hydrolase"/>
</dbReference>
<evidence type="ECO:0000256" key="2">
    <source>
        <dbReference type="ARBA" id="ARBA00022975"/>
    </source>
</evidence>
<dbReference type="Gene3D" id="3.20.20.140">
    <property type="entry name" value="Metal-dependent hydrolases"/>
    <property type="match status" value="1"/>
</dbReference>
<evidence type="ECO:0000256" key="1">
    <source>
        <dbReference type="ARBA" id="ARBA00022833"/>
    </source>
</evidence>
<dbReference type="Proteomes" id="UP000051276">
    <property type="component" value="Unassembled WGS sequence"/>
</dbReference>
<dbReference type="EMBL" id="LMXI01000197">
    <property type="protein sequence ID" value="KRT59157.1"/>
    <property type="molecule type" value="Genomic_DNA"/>
</dbReference>
<dbReference type="Gene3D" id="2.30.40.10">
    <property type="entry name" value="Urease, subunit C, domain 1"/>
    <property type="match status" value="1"/>
</dbReference>
<keyword evidence="2" id="KW-0665">Pyrimidine biosynthesis</keyword>
<comment type="caution">
    <text evidence="5">The sequence shown here is derived from an EMBL/GenBank/DDBJ whole genome shotgun (WGS) entry which is preliminary data.</text>
</comment>
<dbReference type="GO" id="GO:0046872">
    <property type="term" value="F:metal ion binding"/>
    <property type="evidence" value="ECO:0007669"/>
    <property type="project" value="InterPro"/>
</dbReference>
<dbReference type="NCBIfam" id="TIGR00857">
    <property type="entry name" value="pyrC_multi"/>
    <property type="match status" value="1"/>
</dbReference>
<evidence type="ECO:0000313" key="7">
    <source>
        <dbReference type="Proteomes" id="UP000051276"/>
    </source>
</evidence>
<keyword evidence="8" id="KW-1185">Reference proteome</keyword>
<dbReference type="CDD" id="cd01317">
    <property type="entry name" value="DHOase_IIa"/>
    <property type="match status" value="1"/>
</dbReference>
<dbReference type="PANTHER" id="PTHR43668">
    <property type="entry name" value="ALLANTOINASE"/>
    <property type="match status" value="1"/>
</dbReference>
<dbReference type="RefSeq" id="WP_057956548.1">
    <property type="nucleotide sequence ID" value="NZ_KQ556937.1"/>
</dbReference>
<dbReference type="AlphaFoldDB" id="A0A0T5YW68"/>
<dbReference type="InterPro" id="IPR004722">
    <property type="entry name" value="DHOase"/>
</dbReference>